<name>A0A174B6R9_9FIRM</name>
<dbReference type="EMBL" id="CYZN01000008">
    <property type="protein sequence ID" value="CUN95325.1"/>
    <property type="molecule type" value="Genomic_DNA"/>
</dbReference>
<reference evidence="1 2" key="1">
    <citation type="submission" date="2015-09" db="EMBL/GenBank/DDBJ databases">
        <authorList>
            <consortium name="Pathogen Informatics"/>
        </authorList>
    </citation>
    <scope>NUCLEOTIDE SEQUENCE [LARGE SCALE GENOMIC DNA]</scope>
    <source>
        <strain evidence="1 2">2789STDY5834863</strain>
    </source>
</reference>
<organism evidence="1 2">
    <name type="scientific">Blautia wexlerae</name>
    <dbReference type="NCBI Taxonomy" id="418240"/>
    <lineage>
        <taxon>Bacteria</taxon>
        <taxon>Bacillati</taxon>
        <taxon>Bacillota</taxon>
        <taxon>Clostridia</taxon>
        <taxon>Lachnospirales</taxon>
        <taxon>Lachnospiraceae</taxon>
        <taxon>Blautia</taxon>
    </lineage>
</organism>
<gene>
    <name evidence="1" type="ORF">ERS852478_01476</name>
</gene>
<sequence>MKKYNLSKIMKRAWELVKKSAMTISSGLKKAWEEAKTMVNYALEVFDNQKGYKIPWKELEKMLDTVYPDGDQGNGWYQKWNCNDWVKGGKDRTYISLREYRNSKLRAEHALGYYDNINGVYVITDRYKKVTDVIEKFQNR</sequence>
<proteinExistence type="predicted"/>
<accession>A0A174B6R9</accession>
<evidence type="ECO:0000313" key="2">
    <source>
        <dbReference type="Proteomes" id="UP000095431"/>
    </source>
</evidence>
<dbReference type="Proteomes" id="UP000095431">
    <property type="component" value="Unassembled WGS sequence"/>
</dbReference>
<evidence type="ECO:0000313" key="1">
    <source>
        <dbReference type="EMBL" id="CUN95325.1"/>
    </source>
</evidence>
<dbReference type="AlphaFoldDB" id="A0A174B6R9"/>
<dbReference type="RefSeq" id="WP_055200116.1">
    <property type="nucleotide sequence ID" value="NZ_BTHH01000009.1"/>
</dbReference>
<protein>
    <submittedName>
        <fullName evidence="1">Uncharacterized protein</fullName>
    </submittedName>
</protein>